<dbReference type="Pfam" id="PF08239">
    <property type="entry name" value="SH3_3"/>
    <property type="match status" value="1"/>
</dbReference>
<dbReference type="Pfam" id="PF03734">
    <property type="entry name" value="YkuD"/>
    <property type="match status" value="1"/>
</dbReference>
<gene>
    <name evidence="4" type="ORF">QGM71_15985</name>
</gene>
<dbReference type="InterPro" id="IPR005490">
    <property type="entry name" value="LD_TPept_cat_dom"/>
</dbReference>
<keyword evidence="5" id="KW-1185">Reference proteome</keyword>
<name>A0ABU6KII6_9BACI</name>
<organism evidence="4 5">
    <name type="scientific">Virgibacillus tibetensis</name>
    <dbReference type="NCBI Taxonomy" id="3042313"/>
    <lineage>
        <taxon>Bacteria</taxon>
        <taxon>Bacillati</taxon>
        <taxon>Bacillota</taxon>
        <taxon>Bacilli</taxon>
        <taxon>Bacillales</taxon>
        <taxon>Bacillaceae</taxon>
        <taxon>Virgibacillus</taxon>
    </lineage>
</organism>
<evidence type="ECO:0000259" key="3">
    <source>
        <dbReference type="PROSITE" id="PS51781"/>
    </source>
</evidence>
<feature type="compositionally biased region" description="Basic and acidic residues" evidence="1">
    <location>
        <begin position="62"/>
        <end position="95"/>
    </location>
</feature>
<keyword evidence="2" id="KW-0472">Membrane</keyword>
<evidence type="ECO:0000313" key="5">
    <source>
        <dbReference type="Proteomes" id="UP001335737"/>
    </source>
</evidence>
<proteinExistence type="predicted"/>
<feature type="transmembrane region" description="Helical" evidence="2">
    <location>
        <begin position="7"/>
        <end position="27"/>
    </location>
</feature>
<dbReference type="Gene3D" id="2.30.30.40">
    <property type="entry name" value="SH3 Domains"/>
    <property type="match status" value="1"/>
</dbReference>
<dbReference type="RefSeq" id="WP_327608544.1">
    <property type="nucleotide sequence ID" value="NZ_JARZFX010000009.1"/>
</dbReference>
<evidence type="ECO:0000256" key="1">
    <source>
        <dbReference type="SAM" id="MobiDB-lite"/>
    </source>
</evidence>
<dbReference type="PROSITE" id="PS51781">
    <property type="entry name" value="SH3B"/>
    <property type="match status" value="1"/>
</dbReference>
<keyword evidence="2" id="KW-0812">Transmembrane</keyword>
<feature type="domain" description="SH3b" evidence="3">
    <location>
        <begin position="103"/>
        <end position="167"/>
    </location>
</feature>
<dbReference type="PANTHER" id="PTHR38589">
    <property type="entry name" value="BLR0621 PROTEIN"/>
    <property type="match status" value="1"/>
</dbReference>
<reference evidence="4 5" key="1">
    <citation type="journal article" date="2024" name="Int. J. Syst. Evol. Microbiol.">
        <title>Virgibacillus tibetensis sp. nov., isolated from salt lake on the Tibetan Plateau of China.</title>
        <authorList>
            <person name="Phurbu D."/>
            <person name="Liu Z.-X."/>
            <person name="Wang R."/>
            <person name="Zheng Y.-Y."/>
            <person name="Liu H.-C."/>
            <person name="Zhou Y.-G."/>
            <person name="Yu Y.-J."/>
            <person name="Li A.-H."/>
        </authorList>
    </citation>
    <scope>NUCLEOTIDE SEQUENCE [LARGE SCALE GENOMIC DNA]</scope>
    <source>
        <strain evidence="4 5">C22-A2</strain>
    </source>
</reference>
<keyword evidence="2" id="KW-1133">Transmembrane helix</keyword>
<dbReference type="EMBL" id="JARZFX010000009">
    <property type="protein sequence ID" value="MEC5424988.1"/>
    <property type="molecule type" value="Genomic_DNA"/>
</dbReference>
<feature type="region of interest" description="Disordered" evidence="1">
    <location>
        <begin position="49"/>
        <end position="95"/>
    </location>
</feature>
<dbReference type="Proteomes" id="UP001335737">
    <property type="component" value="Unassembled WGS sequence"/>
</dbReference>
<dbReference type="PANTHER" id="PTHR38589:SF1">
    <property type="entry name" value="BLR0621 PROTEIN"/>
    <property type="match status" value="1"/>
</dbReference>
<dbReference type="SMART" id="SM00287">
    <property type="entry name" value="SH3b"/>
    <property type="match status" value="1"/>
</dbReference>
<dbReference type="InterPro" id="IPR003646">
    <property type="entry name" value="SH3-like_bac-type"/>
</dbReference>
<evidence type="ECO:0000313" key="4">
    <source>
        <dbReference type="EMBL" id="MEC5424988.1"/>
    </source>
</evidence>
<protein>
    <submittedName>
        <fullName evidence="4">SH3 domain-containing protein</fullName>
    </submittedName>
</protein>
<sequence length="411" mass="45971">MLFKKRGIIYGILALTLTAFILFIIIMQDRFTNHTETVQKDSYIEQDKLDDKEEKTDVEEDKIDRPDELHVDKKEADKEPENKSEELRKNKENIKEQENEVTFTNKYVNVSSLNVRTDPNAQSSVIDVLTINQTIEAENTNTDNGWVKIRVNDIAGYVNSKYLSDDKTIIETSNTSSSETKKKTMETENKEKESTNKTSTTEDKDNNPQPIVKNDADKLHSVDGNNQLILVTSNGYGTSRATIQTFERDGSGKWQQVLNVPGFIGKNGFADSKVEGDGKSPTGKYSIGTAFGRAGNPGTKLPYKAITADDVWVDDSNSVLYNSWQSKEKTNDQWNSAENMDIELYTHGFVINYNTERVAGKGSAIFFHIANGHTLGCTGVSQSNMISILNWIDPAKNPVIIQTPDSGLGHY</sequence>
<comment type="caution">
    <text evidence="4">The sequence shown here is derived from an EMBL/GenBank/DDBJ whole genome shotgun (WGS) entry which is preliminary data.</text>
</comment>
<evidence type="ECO:0000256" key="2">
    <source>
        <dbReference type="SAM" id="Phobius"/>
    </source>
</evidence>
<feature type="compositionally biased region" description="Basic and acidic residues" evidence="1">
    <location>
        <begin position="179"/>
        <end position="206"/>
    </location>
</feature>
<accession>A0ABU6KII6</accession>
<feature type="region of interest" description="Disordered" evidence="1">
    <location>
        <begin position="173"/>
        <end position="219"/>
    </location>
</feature>